<organism evidence="1 2">
    <name type="scientific">Batrachochytrium dendrobatidis (strain JAM81 / FGSC 10211)</name>
    <name type="common">Frog chytrid fungus</name>
    <dbReference type="NCBI Taxonomy" id="684364"/>
    <lineage>
        <taxon>Eukaryota</taxon>
        <taxon>Fungi</taxon>
        <taxon>Fungi incertae sedis</taxon>
        <taxon>Chytridiomycota</taxon>
        <taxon>Chytridiomycota incertae sedis</taxon>
        <taxon>Chytridiomycetes</taxon>
        <taxon>Rhizophydiales</taxon>
        <taxon>Rhizophydiales incertae sedis</taxon>
        <taxon>Batrachochytrium</taxon>
    </lineage>
</organism>
<reference evidence="1 2" key="1">
    <citation type="submission" date="2009-12" db="EMBL/GenBank/DDBJ databases">
        <title>The draft genome of Batrachochytrium dendrobatidis.</title>
        <authorList>
            <consortium name="US DOE Joint Genome Institute (JGI-PGF)"/>
            <person name="Kuo A."/>
            <person name="Salamov A."/>
            <person name="Schmutz J."/>
            <person name="Lucas S."/>
            <person name="Pitluck S."/>
            <person name="Rosenblum E."/>
            <person name="Stajich J."/>
            <person name="Eisen M."/>
            <person name="Grigoriev I.V."/>
        </authorList>
    </citation>
    <scope>NUCLEOTIDE SEQUENCE [LARGE SCALE GENOMIC DNA]</scope>
    <source>
        <strain evidence="2">JAM81 / FGSC 10211</strain>
    </source>
</reference>
<protein>
    <submittedName>
        <fullName evidence="1">Uncharacterized protein</fullName>
    </submittedName>
</protein>
<sequence>MKELIKHLEDLKLLTTDAQLYKADEIWDRLLVLILELYNQNRRSTDALQRLQSIELQDIITKYLEYNRPSLQVKVMEFTKTLNACTELLSYRRWSEENGFDIKPMVEIIVHESDQEVLELAIDLFLEVCHNIDDENAQNHIL</sequence>
<proteinExistence type="predicted"/>
<evidence type="ECO:0000313" key="2">
    <source>
        <dbReference type="Proteomes" id="UP000007241"/>
    </source>
</evidence>
<dbReference type="EMBL" id="GL882888">
    <property type="protein sequence ID" value="EGF78486.1"/>
    <property type="molecule type" value="Genomic_DNA"/>
</dbReference>
<dbReference type="RefSeq" id="XP_006680860.1">
    <property type="nucleotide sequence ID" value="XM_006680797.1"/>
</dbReference>
<keyword evidence="2" id="KW-1185">Reference proteome</keyword>
<evidence type="ECO:0000313" key="1">
    <source>
        <dbReference type="EMBL" id="EGF78486.1"/>
    </source>
</evidence>
<accession>F4P817</accession>
<dbReference type="AlphaFoldDB" id="F4P817"/>
<dbReference type="HOGENOM" id="CLU_084242_0_0_1"/>
<dbReference type="Proteomes" id="UP000007241">
    <property type="component" value="Unassembled WGS sequence"/>
</dbReference>
<dbReference type="InParanoid" id="F4P817"/>
<name>F4P817_BATDJ</name>
<dbReference type="GeneID" id="18243976"/>
<gene>
    <name evidence="1" type="ORF">BATDEDRAFT_90670</name>
</gene>